<gene>
    <name evidence="1" type="ORF">PL8927_610038</name>
</gene>
<evidence type="ECO:0000313" key="1">
    <source>
        <dbReference type="EMBL" id="VXD18840.1"/>
    </source>
</evidence>
<comment type="caution">
    <text evidence="1">The sequence shown here is derived from an EMBL/GenBank/DDBJ whole genome shotgun (WGS) entry which is preliminary data.</text>
</comment>
<dbReference type="EMBL" id="CZCU02000137">
    <property type="protein sequence ID" value="VXD18840.1"/>
    <property type="molecule type" value="Genomic_DNA"/>
</dbReference>
<protein>
    <submittedName>
        <fullName evidence="1">Uncharacterized protein</fullName>
    </submittedName>
</protein>
<dbReference type="Proteomes" id="UP000184550">
    <property type="component" value="Unassembled WGS sequence"/>
</dbReference>
<proteinExistence type="predicted"/>
<organism evidence="1 2">
    <name type="scientific">Planktothrix serta PCC 8927</name>
    <dbReference type="NCBI Taxonomy" id="671068"/>
    <lineage>
        <taxon>Bacteria</taxon>
        <taxon>Bacillati</taxon>
        <taxon>Cyanobacteriota</taxon>
        <taxon>Cyanophyceae</taxon>
        <taxon>Oscillatoriophycideae</taxon>
        <taxon>Oscillatoriales</taxon>
        <taxon>Microcoleaceae</taxon>
        <taxon>Planktothrix</taxon>
    </lineage>
</organism>
<dbReference type="AlphaFoldDB" id="A0A7Z9DYV6"/>
<evidence type="ECO:0000313" key="2">
    <source>
        <dbReference type="Proteomes" id="UP000184550"/>
    </source>
</evidence>
<name>A0A7Z9DYV6_9CYAN</name>
<reference evidence="1" key="1">
    <citation type="submission" date="2019-10" db="EMBL/GenBank/DDBJ databases">
        <authorList>
            <consortium name="Genoscope - CEA"/>
            <person name="William W."/>
        </authorList>
    </citation>
    <scope>NUCLEOTIDE SEQUENCE [LARGE SCALE GENOMIC DNA]</scope>
    <source>
        <strain evidence="1">BBR_PRJEB10992</strain>
    </source>
</reference>
<keyword evidence="2" id="KW-1185">Reference proteome</keyword>
<accession>A0A7Z9DYV6</accession>
<sequence>MKATMIYLVDEMRHGGFIRL</sequence>